<proteinExistence type="predicted"/>
<comment type="caution">
    <text evidence="1">The sequence shown here is derived from an EMBL/GenBank/DDBJ whole genome shotgun (WGS) entry which is preliminary data.</text>
</comment>
<dbReference type="EMBL" id="JAGTJR010000046">
    <property type="protein sequence ID" value="KAH7030073.1"/>
    <property type="molecule type" value="Genomic_DNA"/>
</dbReference>
<accession>A0ABQ8FVP8</accession>
<protein>
    <submittedName>
        <fullName evidence="1">Uncharacterized protein</fullName>
    </submittedName>
</protein>
<reference evidence="1 2" key="1">
    <citation type="journal article" date="2021" name="Nat. Commun.">
        <title>Genetic determinants of endophytism in the Arabidopsis root mycobiome.</title>
        <authorList>
            <person name="Mesny F."/>
            <person name="Miyauchi S."/>
            <person name="Thiergart T."/>
            <person name="Pickel B."/>
            <person name="Atanasova L."/>
            <person name="Karlsson M."/>
            <person name="Huettel B."/>
            <person name="Barry K.W."/>
            <person name="Haridas S."/>
            <person name="Chen C."/>
            <person name="Bauer D."/>
            <person name="Andreopoulos W."/>
            <person name="Pangilinan J."/>
            <person name="LaButti K."/>
            <person name="Riley R."/>
            <person name="Lipzen A."/>
            <person name="Clum A."/>
            <person name="Drula E."/>
            <person name="Henrissat B."/>
            <person name="Kohler A."/>
            <person name="Grigoriev I.V."/>
            <person name="Martin F.M."/>
            <person name="Hacquard S."/>
        </authorList>
    </citation>
    <scope>NUCLEOTIDE SEQUENCE [LARGE SCALE GENOMIC DNA]</scope>
    <source>
        <strain evidence="1 2">MPI-SDFR-AT-0080</strain>
    </source>
</reference>
<sequence>MPKRPKPPKQECARLEWAAPAGGWHCGNLIYVYCTIKGISAEVCSCASPMFPLADRLIQLLDTFFLQADRCVFAGRPYFLCLVRSDETHHYQPRRREMSAHYRTQGLFFVYESDLAHSTPASLFRVSIELDEHTTRDRATCLLRKNGRRDRQGFAEVRCHFSIALRAAVALWCRRVSIVWLQSEAALYGGAVPSQETRGARLRLSGPYIPYELSVPCTSSPANLTCPVFAMPRVPKDIIDDFLGSVNLPFDDLEQSSLVGLFDINVDRGAEPYVLKHVTLSTLPSRSIDLSMATICNFIRQNCASSTLNARHFVVLDDLTATDLLPKPRQPTVFNNLRALTCLIGDTCARDDDGQPLLVRCSFDACGAILRDLSRGITSLRTCANSAAVDYGGCINYPISYPTSLIIMASNARSAAPRSIDVTGILPSPNNGTESGTNHAKKEAHTAFPSSSRWIPAHKRSSLRGRRTMTAPSPRIITTTQHCRTVALSDLASSPWIRASPILPPNQGINRI</sequence>
<dbReference type="Proteomes" id="UP000774617">
    <property type="component" value="Unassembled WGS sequence"/>
</dbReference>
<gene>
    <name evidence="1" type="ORF">B0J12DRAFT_323845</name>
</gene>
<name>A0ABQ8FVP8_9PEZI</name>
<evidence type="ECO:0000313" key="2">
    <source>
        <dbReference type="Proteomes" id="UP000774617"/>
    </source>
</evidence>
<organism evidence="1 2">
    <name type="scientific">Macrophomina phaseolina</name>
    <dbReference type="NCBI Taxonomy" id="35725"/>
    <lineage>
        <taxon>Eukaryota</taxon>
        <taxon>Fungi</taxon>
        <taxon>Dikarya</taxon>
        <taxon>Ascomycota</taxon>
        <taxon>Pezizomycotina</taxon>
        <taxon>Dothideomycetes</taxon>
        <taxon>Dothideomycetes incertae sedis</taxon>
        <taxon>Botryosphaeriales</taxon>
        <taxon>Botryosphaeriaceae</taxon>
        <taxon>Macrophomina</taxon>
    </lineage>
</organism>
<evidence type="ECO:0000313" key="1">
    <source>
        <dbReference type="EMBL" id="KAH7030073.1"/>
    </source>
</evidence>
<keyword evidence="2" id="KW-1185">Reference proteome</keyword>